<reference evidence="1 2" key="1">
    <citation type="journal article" date="2023" name="PLoS ONE">
        <title>Cytospora paraplurivora sp. nov. isolated from orchards with fruit tree decline syndrome in Ontario, Canada.</title>
        <authorList>
            <person name="Ilyukhin E."/>
            <person name="Nguyen H.D.T."/>
            <person name="Castle A.J."/>
            <person name="Ellouze W."/>
        </authorList>
    </citation>
    <scope>NUCLEOTIDE SEQUENCE [LARGE SCALE GENOMIC DNA]</scope>
    <source>
        <strain evidence="1 2">FDS-564</strain>
    </source>
</reference>
<sequence>MLPPQKPGKSTCCNCGEEHSVKYCPKPNTEDGRLQVCFECDTIDHPWFKCEIYVPDIKEQYFRLWVCRMGLCCIVHEMSAHGLWHAFIVTEKARYKLKIAHERPGPLTPEFVLKMLDTSKHYVDILKQFDQGRVMPRDPDNESLSNNVVRIDKIVLDPATQQMTDDVVLQGTATGKDDVVKLTGARPVVDLTANDDTAMAGTNAVARQIQHPTKSILSSGANTSGRRQTVNKRRVRFVLGDEPLDTQLEATTPTVAPGWPSGN</sequence>
<comment type="caution">
    <text evidence="1">The sequence shown here is derived from an EMBL/GenBank/DDBJ whole genome shotgun (WGS) entry which is preliminary data.</text>
</comment>
<keyword evidence="2" id="KW-1185">Reference proteome</keyword>
<name>A0AAN9U4L5_9PEZI</name>
<protein>
    <submittedName>
        <fullName evidence="1">Uncharacterized protein</fullName>
    </submittedName>
</protein>
<gene>
    <name evidence="1" type="ORF">SLS53_005470</name>
</gene>
<accession>A0AAN9U4L5</accession>
<evidence type="ECO:0000313" key="2">
    <source>
        <dbReference type="Proteomes" id="UP001320245"/>
    </source>
</evidence>
<organism evidence="1 2">
    <name type="scientific">Cytospora paraplurivora</name>
    <dbReference type="NCBI Taxonomy" id="2898453"/>
    <lineage>
        <taxon>Eukaryota</taxon>
        <taxon>Fungi</taxon>
        <taxon>Dikarya</taxon>
        <taxon>Ascomycota</taxon>
        <taxon>Pezizomycotina</taxon>
        <taxon>Sordariomycetes</taxon>
        <taxon>Sordariomycetidae</taxon>
        <taxon>Diaporthales</taxon>
        <taxon>Cytosporaceae</taxon>
        <taxon>Cytospora</taxon>
    </lineage>
</organism>
<proteinExistence type="predicted"/>
<dbReference type="AlphaFoldDB" id="A0AAN9U4L5"/>
<evidence type="ECO:0000313" key="1">
    <source>
        <dbReference type="EMBL" id="KAK7739877.1"/>
    </source>
</evidence>
<dbReference type="Proteomes" id="UP001320245">
    <property type="component" value="Unassembled WGS sequence"/>
</dbReference>
<dbReference type="EMBL" id="JAJSPL020000021">
    <property type="protein sequence ID" value="KAK7739877.1"/>
    <property type="molecule type" value="Genomic_DNA"/>
</dbReference>